<keyword evidence="4" id="KW-0238">DNA-binding</keyword>
<dbReference type="Pfam" id="PF18137">
    <property type="entry name" value="WHD_ORC"/>
    <property type="match status" value="1"/>
</dbReference>
<dbReference type="PANTHER" id="PTHR12748:SF0">
    <property type="entry name" value="ORIGIN RECOGNITION COMPLEX SUBUNIT 3"/>
    <property type="match status" value="1"/>
</dbReference>
<dbReference type="GO" id="GO:0006270">
    <property type="term" value="P:DNA replication initiation"/>
    <property type="evidence" value="ECO:0007669"/>
    <property type="project" value="TreeGrafter"/>
</dbReference>
<proteinExistence type="inferred from homology"/>
<name>A0A484NJ70_9ASTE</name>
<dbReference type="InterPro" id="IPR040855">
    <property type="entry name" value="ORC_WH_C"/>
</dbReference>
<dbReference type="EMBL" id="OOIL02006718">
    <property type="protein sequence ID" value="VFR01044.1"/>
    <property type="molecule type" value="Genomic_DNA"/>
</dbReference>
<evidence type="ECO:0000313" key="10">
    <source>
        <dbReference type="Proteomes" id="UP000595140"/>
    </source>
</evidence>
<dbReference type="InterPro" id="IPR045667">
    <property type="entry name" value="ORC3_N"/>
</dbReference>
<feature type="domain" description="Origin recognition complex subunit 3 winged helix C-terminal" evidence="8">
    <location>
        <begin position="602"/>
        <end position="725"/>
    </location>
</feature>
<accession>A0A484NJ70</accession>
<feature type="domain" description="Origin recognition complex subunit 3 N-terminal" evidence="7">
    <location>
        <begin position="19"/>
        <end position="349"/>
    </location>
</feature>
<dbReference type="GO" id="GO:0005656">
    <property type="term" value="C:nuclear pre-replicative complex"/>
    <property type="evidence" value="ECO:0007669"/>
    <property type="project" value="TreeGrafter"/>
</dbReference>
<dbReference type="Pfam" id="PF07034">
    <property type="entry name" value="ORC3_N"/>
    <property type="match status" value="1"/>
</dbReference>
<dbReference type="GO" id="GO:0005664">
    <property type="term" value="C:nuclear origin of replication recognition complex"/>
    <property type="evidence" value="ECO:0007669"/>
    <property type="project" value="InterPro"/>
</dbReference>
<dbReference type="GO" id="GO:0003688">
    <property type="term" value="F:DNA replication origin binding"/>
    <property type="evidence" value="ECO:0007669"/>
    <property type="project" value="TreeGrafter"/>
</dbReference>
<evidence type="ECO:0000259" key="8">
    <source>
        <dbReference type="Pfam" id="PF18137"/>
    </source>
</evidence>
<comment type="subcellular location">
    <subcellularLocation>
        <location evidence="1">Nucleus</location>
    </subcellularLocation>
</comment>
<dbReference type="GO" id="GO:0031261">
    <property type="term" value="C:DNA replication preinitiation complex"/>
    <property type="evidence" value="ECO:0007669"/>
    <property type="project" value="TreeGrafter"/>
</dbReference>
<evidence type="ECO:0000256" key="2">
    <source>
        <dbReference type="ARBA" id="ARBA00010977"/>
    </source>
</evidence>
<evidence type="ECO:0000256" key="6">
    <source>
        <dbReference type="SAM" id="MobiDB-lite"/>
    </source>
</evidence>
<gene>
    <name evidence="9" type="ORF">CCAM_LOCUS42819</name>
</gene>
<protein>
    <submittedName>
        <fullName evidence="9">Uncharacterized protein</fullName>
    </submittedName>
</protein>
<dbReference type="CDD" id="cd20704">
    <property type="entry name" value="Orc3"/>
    <property type="match status" value="1"/>
</dbReference>
<sequence>MASSSCADNLLQETSTADTSENHLQPFYVLHKASKSLSYGKSTRRKRKTKSATDECQTDSDIRLKMDAFRYVWSKIERTIKEVLRSINADAFDEIRKWVIESFNALQGFKMPEITTKASHSYPVLYTNSEAVSQRRLFTGLVLTKNMEIVDDILTFEELRLHMTHHGCHVANVSSLDFCSKNGIGGCLRSLLRQFLLVDVDAADISLLASWYAKDGNCEKPLVVIIEDLERCCGAVLSELIIMLSEWAVKIPIILIMGVATNIDAPRNTLSSHALGCLSASAFVLKSPPERLDSVIEAVFIKRWAGFSVGHMVATFLRNYFLRQDGTLTSFIRALKIALVQLLSVEPLSFTLKRLVDGEEAKGLCVEDLAKFSKTMIRHTFLLPSYCINSGNRNCQAEPDLNCLAKGLSELQRLNDLWRSMVMCLYEAGKHCNVSLLDLHWELLNPELCVTMFLSHQRKRGKDMQAGLSGLGHASEKHKFIDQVILNLSNLPAAMLGQLLKTWEMLVQGNTEVQTKIVELQSLVQNADNLHSKKELTDTSKHISQGKIKRAKDESALNEKAKQLVCDMMREYLQPIESIPFHEIVCFKDVDKLQSALTGNPRRRIQSDLLEFQKILKCCCCSKGGILLSPSMHDTSIMYMLAQEHGDLINLHDWFQSFKATISCRKQRSRQLPSPKKRKVSSVPQNESDASIQARFCRAIIELQIAGLLRAPGKRRPDYVLRVAFGL</sequence>
<evidence type="ECO:0000256" key="4">
    <source>
        <dbReference type="ARBA" id="ARBA00023125"/>
    </source>
</evidence>
<dbReference type="OrthoDB" id="10265211at2759"/>
<reference evidence="9 10" key="1">
    <citation type="submission" date="2018-04" db="EMBL/GenBank/DDBJ databases">
        <authorList>
            <person name="Vogel A."/>
        </authorList>
    </citation>
    <scope>NUCLEOTIDE SEQUENCE [LARGE SCALE GENOMIC DNA]</scope>
</reference>
<organism evidence="9 10">
    <name type="scientific">Cuscuta campestris</name>
    <dbReference type="NCBI Taxonomy" id="132261"/>
    <lineage>
        <taxon>Eukaryota</taxon>
        <taxon>Viridiplantae</taxon>
        <taxon>Streptophyta</taxon>
        <taxon>Embryophyta</taxon>
        <taxon>Tracheophyta</taxon>
        <taxon>Spermatophyta</taxon>
        <taxon>Magnoliopsida</taxon>
        <taxon>eudicotyledons</taxon>
        <taxon>Gunneridae</taxon>
        <taxon>Pentapetalae</taxon>
        <taxon>asterids</taxon>
        <taxon>lamiids</taxon>
        <taxon>Solanales</taxon>
        <taxon>Convolvulaceae</taxon>
        <taxon>Cuscuteae</taxon>
        <taxon>Cuscuta</taxon>
        <taxon>Cuscuta subgen. Grammica</taxon>
        <taxon>Cuscuta sect. Cleistogrammica</taxon>
    </lineage>
</organism>
<keyword evidence="3" id="KW-0235">DNA replication</keyword>
<evidence type="ECO:0000259" key="7">
    <source>
        <dbReference type="Pfam" id="PF07034"/>
    </source>
</evidence>
<dbReference type="AlphaFoldDB" id="A0A484NJ70"/>
<dbReference type="InterPro" id="IPR020795">
    <property type="entry name" value="ORC3"/>
</dbReference>
<evidence type="ECO:0000256" key="1">
    <source>
        <dbReference type="ARBA" id="ARBA00004123"/>
    </source>
</evidence>
<evidence type="ECO:0000256" key="5">
    <source>
        <dbReference type="ARBA" id="ARBA00023242"/>
    </source>
</evidence>
<comment type="similarity">
    <text evidence="2">Belongs to the ORC3 family.</text>
</comment>
<evidence type="ECO:0000313" key="9">
    <source>
        <dbReference type="EMBL" id="VFR01044.1"/>
    </source>
</evidence>
<dbReference type="PANTHER" id="PTHR12748">
    <property type="entry name" value="ORIGIN RECOGNITION COMPLEX SUBUNIT 3"/>
    <property type="match status" value="1"/>
</dbReference>
<evidence type="ECO:0000256" key="3">
    <source>
        <dbReference type="ARBA" id="ARBA00022705"/>
    </source>
</evidence>
<keyword evidence="10" id="KW-1185">Reference proteome</keyword>
<keyword evidence="5" id="KW-0539">Nucleus</keyword>
<dbReference type="Proteomes" id="UP000595140">
    <property type="component" value="Unassembled WGS sequence"/>
</dbReference>
<feature type="region of interest" description="Disordered" evidence="6">
    <location>
        <begin position="667"/>
        <end position="686"/>
    </location>
</feature>
<feature type="compositionally biased region" description="Basic residues" evidence="6">
    <location>
        <begin position="667"/>
        <end position="680"/>
    </location>
</feature>